<feature type="non-terminal residue" evidence="1">
    <location>
        <position position="95"/>
    </location>
</feature>
<protein>
    <submittedName>
        <fullName evidence="1">Uncharacterized protein</fullName>
    </submittedName>
</protein>
<accession>X1ESU9</accession>
<sequence length="95" mass="10806">MAVKTETWPPTLVMPTSLQESVHESHWPARTRILKALAAGFRKRETSTAARLNDCCRGAAFYIDPERGKVRPWMARCHHRLCPFCAVARSLNVSR</sequence>
<comment type="caution">
    <text evidence="1">The sequence shown here is derived from an EMBL/GenBank/DDBJ whole genome shotgun (WGS) entry which is preliminary data.</text>
</comment>
<dbReference type="AlphaFoldDB" id="X1ESU9"/>
<proteinExistence type="predicted"/>
<gene>
    <name evidence="1" type="ORF">S03H2_18034</name>
</gene>
<name>X1ESU9_9ZZZZ</name>
<organism evidence="1">
    <name type="scientific">marine sediment metagenome</name>
    <dbReference type="NCBI Taxonomy" id="412755"/>
    <lineage>
        <taxon>unclassified sequences</taxon>
        <taxon>metagenomes</taxon>
        <taxon>ecological metagenomes</taxon>
    </lineage>
</organism>
<dbReference type="EMBL" id="BARU01009331">
    <property type="protein sequence ID" value="GAH35647.1"/>
    <property type="molecule type" value="Genomic_DNA"/>
</dbReference>
<reference evidence="1" key="1">
    <citation type="journal article" date="2014" name="Front. Microbiol.">
        <title>High frequency of phylogenetically diverse reductive dehalogenase-homologous genes in deep subseafloor sedimentary metagenomes.</title>
        <authorList>
            <person name="Kawai M."/>
            <person name="Futagami T."/>
            <person name="Toyoda A."/>
            <person name="Takaki Y."/>
            <person name="Nishi S."/>
            <person name="Hori S."/>
            <person name="Arai W."/>
            <person name="Tsubouchi T."/>
            <person name="Morono Y."/>
            <person name="Uchiyama I."/>
            <person name="Ito T."/>
            <person name="Fujiyama A."/>
            <person name="Inagaki F."/>
            <person name="Takami H."/>
        </authorList>
    </citation>
    <scope>NUCLEOTIDE SEQUENCE</scope>
    <source>
        <strain evidence="1">Expedition CK06-06</strain>
    </source>
</reference>
<evidence type="ECO:0000313" key="1">
    <source>
        <dbReference type="EMBL" id="GAH35647.1"/>
    </source>
</evidence>